<evidence type="ECO:0000259" key="2">
    <source>
        <dbReference type="PROSITE" id="PS51857"/>
    </source>
</evidence>
<dbReference type="CDD" id="cd04458">
    <property type="entry name" value="CSP_CDS"/>
    <property type="match status" value="1"/>
</dbReference>
<dbReference type="PANTHER" id="PTHR12962">
    <property type="entry name" value="CALCIUM-REGULATED HEAT STABLE PROTEIN CRHSP-24-RELATED"/>
    <property type="match status" value="1"/>
</dbReference>
<dbReference type="InterPro" id="IPR002059">
    <property type="entry name" value="CSP_DNA-bd"/>
</dbReference>
<accession>A0ABS8JGT9</accession>
<dbReference type="InterPro" id="IPR052069">
    <property type="entry name" value="Ca-reg_mRNA-binding_domain"/>
</dbReference>
<gene>
    <name evidence="3" type="ORF">LK996_06990</name>
</gene>
<comment type="caution">
    <text evidence="3">The sequence shown here is derived from an EMBL/GenBank/DDBJ whole genome shotgun (WGS) entry which is preliminary data.</text>
</comment>
<feature type="domain" description="CSD" evidence="2">
    <location>
        <begin position="2"/>
        <end position="67"/>
    </location>
</feature>
<name>A0ABS8JGT9_9GAMM</name>
<dbReference type="InterPro" id="IPR012340">
    <property type="entry name" value="NA-bd_OB-fold"/>
</dbReference>
<keyword evidence="4" id="KW-1185">Reference proteome</keyword>
<dbReference type="Gene3D" id="2.40.50.140">
    <property type="entry name" value="Nucleic acid-binding proteins"/>
    <property type="match status" value="1"/>
</dbReference>
<keyword evidence="1" id="KW-0812">Transmembrane</keyword>
<dbReference type="RefSeq" id="WP_230526398.1">
    <property type="nucleotide sequence ID" value="NZ_JAJGAK010000001.1"/>
</dbReference>
<feature type="transmembrane region" description="Helical" evidence="1">
    <location>
        <begin position="113"/>
        <end position="131"/>
    </location>
</feature>
<feature type="transmembrane region" description="Helical" evidence="1">
    <location>
        <begin position="151"/>
        <end position="168"/>
    </location>
</feature>
<dbReference type="PROSITE" id="PS51857">
    <property type="entry name" value="CSD_2"/>
    <property type="match status" value="1"/>
</dbReference>
<keyword evidence="1" id="KW-1133">Transmembrane helix</keyword>
<proteinExistence type="predicted"/>
<feature type="transmembrane region" description="Helical" evidence="1">
    <location>
        <begin position="90"/>
        <end position="107"/>
    </location>
</feature>
<protein>
    <submittedName>
        <fullName evidence="3">Cold shock and DUF1294 domain-containing protein</fullName>
    </submittedName>
</protein>
<organism evidence="3 4">
    <name type="scientific">Noviluteimonas lactosilytica</name>
    <dbReference type="NCBI Taxonomy" id="2888523"/>
    <lineage>
        <taxon>Bacteria</taxon>
        <taxon>Pseudomonadati</taxon>
        <taxon>Pseudomonadota</taxon>
        <taxon>Gammaproteobacteria</taxon>
        <taxon>Lysobacterales</taxon>
        <taxon>Lysobacteraceae</taxon>
        <taxon>Noviluteimonas</taxon>
    </lineage>
</organism>
<reference evidence="3" key="1">
    <citation type="submission" date="2021-10" db="EMBL/GenBank/DDBJ databases">
        <authorList>
            <person name="Lyu M."/>
            <person name="Wang X."/>
            <person name="Meng X."/>
            <person name="Xu K."/>
        </authorList>
    </citation>
    <scope>NUCLEOTIDE SEQUENCE</scope>
    <source>
        <strain evidence="3">A6</strain>
    </source>
</reference>
<dbReference type="InterPro" id="IPR010718">
    <property type="entry name" value="DUF1294"/>
</dbReference>
<evidence type="ECO:0000256" key="1">
    <source>
        <dbReference type="SAM" id="Phobius"/>
    </source>
</evidence>
<feature type="transmembrane region" description="Helical" evidence="1">
    <location>
        <begin position="180"/>
        <end position="200"/>
    </location>
</feature>
<dbReference type="Pfam" id="PF00313">
    <property type="entry name" value="CSD"/>
    <property type="match status" value="1"/>
</dbReference>
<dbReference type="Proteomes" id="UP001165293">
    <property type="component" value="Unassembled WGS sequence"/>
</dbReference>
<evidence type="ECO:0000313" key="4">
    <source>
        <dbReference type="Proteomes" id="UP001165293"/>
    </source>
</evidence>
<dbReference type="SUPFAM" id="SSF50249">
    <property type="entry name" value="Nucleic acid-binding proteins"/>
    <property type="match status" value="1"/>
</dbReference>
<dbReference type="EMBL" id="JAJGAK010000001">
    <property type="protein sequence ID" value="MCC8362821.1"/>
    <property type="molecule type" value="Genomic_DNA"/>
</dbReference>
<evidence type="ECO:0000313" key="3">
    <source>
        <dbReference type="EMBL" id="MCC8362821.1"/>
    </source>
</evidence>
<sequence length="201" mass="22340">MRYAGRLTDWNDDKGYGFVVPNGGGDRAFVHVKAFERASRRPVVGDLLSYEAERDEKGRVNAARVRFAGQTVAPVKTQHRDNPVRLRRPQRIVLALASIAAFSWLGWSGKLPVVMLFVYGFMSVVAIALYAGDKRTARDGQWRTPEDTLHAVALFGGWPGALLAQGVLGHKSNKASFQTVFWSTVVLNLLGAVLLLRYWLK</sequence>
<dbReference type="Pfam" id="PF06961">
    <property type="entry name" value="DUF1294"/>
    <property type="match status" value="1"/>
</dbReference>
<dbReference type="PANTHER" id="PTHR12962:SF1">
    <property type="entry name" value="COLD SHOCK DOMAIN-CONTAINING PROTEIN CG9705"/>
    <property type="match status" value="1"/>
</dbReference>
<keyword evidence="1" id="KW-0472">Membrane</keyword>